<dbReference type="InterPro" id="IPR051222">
    <property type="entry name" value="PPR/CCM1_RNA-binding"/>
</dbReference>
<dbReference type="OMA" id="AYTVMMQ"/>
<dbReference type="EMBL" id="MNAD01001155">
    <property type="protein sequence ID" value="OJT07614.1"/>
    <property type="molecule type" value="Genomic_DNA"/>
</dbReference>
<reference evidence="4 5" key="1">
    <citation type="submission" date="2016-10" db="EMBL/GenBank/DDBJ databases">
        <title>Genome sequence of the basidiomycete white-rot fungus Trametes pubescens.</title>
        <authorList>
            <person name="Makela M.R."/>
            <person name="Granchi Z."/>
            <person name="Peng M."/>
            <person name="De Vries R.P."/>
            <person name="Grigoriev I."/>
            <person name="Riley R."/>
            <person name="Hilden K."/>
        </authorList>
    </citation>
    <scope>NUCLEOTIDE SEQUENCE [LARGE SCALE GENOMIC DNA]</scope>
    <source>
        <strain evidence="4 5">FBCC735</strain>
    </source>
</reference>
<keyword evidence="1" id="KW-0677">Repeat</keyword>
<feature type="region of interest" description="Disordered" evidence="2">
    <location>
        <begin position="938"/>
        <end position="961"/>
    </location>
</feature>
<evidence type="ECO:0000256" key="2">
    <source>
        <dbReference type="SAM" id="MobiDB-lite"/>
    </source>
</evidence>
<keyword evidence="3" id="KW-0812">Transmembrane</keyword>
<dbReference type="PANTHER" id="PTHR47942">
    <property type="entry name" value="TETRATRICOPEPTIDE REPEAT (TPR)-LIKE SUPERFAMILY PROTEIN-RELATED"/>
    <property type="match status" value="1"/>
</dbReference>
<sequence length="961" mass="106851">MQCNWSKTTSFLLRNYQAKISIRSYANYRFPFTQLTPRAGRCTTSPGGFLSHWRSFRGLATAATTPVSHGGNIQASEPEDITASIRDTSAGLSAAQVSRAAAQAVRLSIQEGNYGDALYVVNSACHSVLQGPLDGAAQRASQLQPIQFGCAVSPRLSAHSFLHGLIRAGYAKKAETYARLMIRAGIPIRSSTLESVITSLVAPPSGLPKFGPFSRIIPRKPALDHPSVMQLRHGRVTDKCARAALTLLQEARIFGQRRTERMYKVLIETLLMQGEILVASLLFVLLLKDFEMRKREVIDNDDRGGPNYITHDTLSQSLPSRATLLDMPFPNPLIMRKILHAIDTTEETGSDFHTSEYFQSLAIFAMLLDTGQIGHPRVASLITSLYKCPRTTARVWILQDGQPVRVELYAYVHQVLGRLIVSLGTKDPPRPAPPLSLKAYNSLLSYALRHRLSPEMAETVLQHMCVERKPPLEPNLVTYNILLRSGTLLRNMSISEAALSALRNVAKGGTLQKMFRQLDADMAEAQNAATASKPAEDSESLASPNGEGAPTSNSPALARSLQRLQTKTLTLPENVRNPTQKLRADKYTLSSFITHLSSTGQPDAIAKMLFDVFPELYLIHHPARPTQFASRPPFLDRSKALQRAVAHGPYVYASLLSALTKAGEVGLAERVLILAQRAERASHATPHPWSLTVHAYTAMLQGYAGAAGRGRMGRRDRDSRRPGALLLQEAEGREHALAHQNRQSGYALFVQQMSEQDRRPRKLVRPQEARRNARLLYRSMVSGGRALLEGLVRNRLVRLGRVRRATPQDAGERRIHLDARFFNAALTLFAPRPKRIANRRRSRGYWTRRLQPSGPRLRSDTAPKASATFQMLAKTMVAYGFDVPLAYRHLLEGTSKAQTWDAKWKRKTVSRYPYAFPKVPKESVQPFSIPTFKTRGLPVRRGRKGRMRRATKGFGTVDTVT</sequence>
<feature type="compositionally biased region" description="Basic residues" evidence="2">
    <location>
        <begin position="938"/>
        <end position="951"/>
    </location>
</feature>
<evidence type="ECO:0000256" key="3">
    <source>
        <dbReference type="SAM" id="Phobius"/>
    </source>
</evidence>
<evidence type="ECO:0000313" key="4">
    <source>
        <dbReference type="EMBL" id="OJT07614.1"/>
    </source>
</evidence>
<dbReference type="OrthoDB" id="2554293at2759"/>
<feature type="transmembrane region" description="Helical" evidence="3">
    <location>
        <begin position="265"/>
        <end position="287"/>
    </location>
</feature>
<dbReference type="AlphaFoldDB" id="A0A1M2VJ29"/>
<protein>
    <submittedName>
        <fullName evidence="4">Uncharacterized protein</fullName>
    </submittedName>
</protein>
<evidence type="ECO:0000313" key="5">
    <source>
        <dbReference type="Proteomes" id="UP000184267"/>
    </source>
</evidence>
<keyword evidence="3" id="KW-1133">Transmembrane helix</keyword>
<dbReference type="PANTHER" id="PTHR47942:SF63">
    <property type="entry name" value="PENTATRICOPEPTIDE REPEAT-CONTAINING PROTEIN"/>
    <property type="match status" value="1"/>
</dbReference>
<comment type="caution">
    <text evidence="4">The sequence shown here is derived from an EMBL/GenBank/DDBJ whole genome shotgun (WGS) entry which is preliminary data.</text>
</comment>
<feature type="region of interest" description="Disordered" evidence="2">
    <location>
        <begin position="525"/>
        <end position="556"/>
    </location>
</feature>
<accession>A0A1M2VJ29</accession>
<proteinExistence type="predicted"/>
<keyword evidence="3" id="KW-0472">Membrane</keyword>
<keyword evidence="5" id="KW-1185">Reference proteome</keyword>
<evidence type="ECO:0000256" key="1">
    <source>
        <dbReference type="ARBA" id="ARBA00022737"/>
    </source>
</evidence>
<name>A0A1M2VJ29_TRAPU</name>
<dbReference type="Proteomes" id="UP000184267">
    <property type="component" value="Unassembled WGS sequence"/>
</dbReference>
<gene>
    <name evidence="4" type="ORF">TRAPUB_1520</name>
</gene>
<dbReference type="STRING" id="154538.A0A1M2VJ29"/>
<organism evidence="4 5">
    <name type="scientific">Trametes pubescens</name>
    <name type="common">White-rot fungus</name>
    <dbReference type="NCBI Taxonomy" id="154538"/>
    <lineage>
        <taxon>Eukaryota</taxon>
        <taxon>Fungi</taxon>
        <taxon>Dikarya</taxon>
        <taxon>Basidiomycota</taxon>
        <taxon>Agaricomycotina</taxon>
        <taxon>Agaricomycetes</taxon>
        <taxon>Polyporales</taxon>
        <taxon>Polyporaceae</taxon>
        <taxon>Trametes</taxon>
    </lineage>
</organism>